<name>A0AA35W2D3_GEOBA</name>
<accession>A0AA35W2D3</accession>
<evidence type="ECO:0000256" key="1">
    <source>
        <dbReference type="ARBA" id="ARBA00001966"/>
    </source>
</evidence>
<dbReference type="InterPro" id="IPR023404">
    <property type="entry name" value="rSAM_horseshoe"/>
</dbReference>
<dbReference type="NCBIfam" id="TIGR00089">
    <property type="entry name" value="MiaB/RimO family radical SAM methylthiotransferase"/>
    <property type="match status" value="1"/>
</dbReference>
<dbReference type="InterPro" id="IPR005839">
    <property type="entry name" value="Methylthiotransferase"/>
</dbReference>
<dbReference type="AlphaFoldDB" id="A0AA35W2D3"/>
<dbReference type="Proteomes" id="UP001174909">
    <property type="component" value="Unassembled WGS sequence"/>
</dbReference>
<evidence type="ECO:0000256" key="2">
    <source>
        <dbReference type="ARBA" id="ARBA00022485"/>
    </source>
</evidence>
<proteinExistence type="predicted"/>
<dbReference type="InterPro" id="IPR007197">
    <property type="entry name" value="rSAM"/>
</dbReference>
<gene>
    <name evidence="10" type="ORF">GBAR_LOCUS3942</name>
</gene>
<dbReference type="GO" id="GO:0005829">
    <property type="term" value="C:cytosol"/>
    <property type="evidence" value="ECO:0007669"/>
    <property type="project" value="TreeGrafter"/>
</dbReference>
<dbReference type="InterPro" id="IPR012340">
    <property type="entry name" value="NA-bd_OB-fold"/>
</dbReference>
<evidence type="ECO:0000256" key="3">
    <source>
        <dbReference type="ARBA" id="ARBA00022691"/>
    </source>
</evidence>
<dbReference type="InterPro" id="IPR058240">
    <property type="entry name" value="rSAM_sf"/>
</dbReference>
<keyword evidence="11" id="KW-1185">Reference proteome</keyword>
<evidence type="ECO:0000259" key="9">
    <source>
        <dbReference type="PROSITE" id="PS51918"/>
    </source>
</evidence>
<dbReference type="SMART" id="SM00729">
    <property type="entry name" value="Elp3"/>
    <property type="match status" value="1"/>
</dbReference>
<evidence type="ECO:0000256" key="6">
    <source>
        <dbReference type="ARBA" id="ARBA00023014"/>
    </source>
</evidence>
<feature type="domain" description="MTTase N-terminal" evidence="8">
    <location>
        <begin position="2"/>
        <end position="117"/>
    </location>
</feature>
<dbReference type="SUPFAM" id="SSF102114">
    <property type="entry name" value="Radical SAM enzymes"/>
    <property type="match status" value="1"/>
</dbReference>
<dbReference type="PROSITE" id="PS51449">
    <property type="entry name" value="MTTASE_N"/>
    <property type="match status" value="1"/>
</dbReference>
<sequence>MDTFYIWTIGCQMNKADSERLGSALEQLGLRPVENAKAADVIVLNSCVVRQGAEDKVVGNLWMVNPLKKQQPDRVLALMGCMVSRPVDDVAHEVELLVNRGVREVTVLGQTVDAYGYDLPEKPDLSLLLTRLNDIDGLDRIRFLTSHPSYMDDRIIQAVADLPKVCEHINLPVQAGNDEVLQRMRRPYTRDHYRELVGRIRDTIPGVSMSTDIIVGFPGETEEQFEQTMDLVSELRFDKVHCAAYSTRPGTTAHRTMEDDVPKEVKDCRMKELDSLQESILRDTNSVLVGQTLEVLVEGRKRGKWQGRTRTDKLVFIADDEDAGDRVQPGQSVNPGDLVNVEISQASPWALQGQAGDKS</sequence>
<dbReference type="InterPro" id="IPR013848">
    <property type="entry name" value="Methylthiotransferase_N"/>
</dbReference>
<keyword evidence="2" id="KW-0004">4Fe-4S</keyword>
<evidence type="ECO:0000313" key="11">
    <source>
        <dbReference type="Proteomes" id="UP001174909"/>
    </source>
</evidence>
<comment type="caution">
    <text evidence="10">The sequence shown here is derived from an EMBL/GenBank/DDBJ whole genome shotgun (WGS) entry which is preliminary data.</text>
</comment>
<keyword evidence="3" id="KW-0949">S-adenosyl-L-methionine</keyword>
<evidence type="ECO:0000259" key="8">
    <source>
        <dbReference type="PROSITE" id="PS51449"/>
    </source>
</evidence>
<dbReference type="GO" id="GO:0035597">
    <property type="term" value="F:tRNA-2-methylthio-N(6)-dimethylallyladenosine(37) synthase activity"/>
    <property type="evidence" value="ECO:0007669"/>
    <property type="project" value="TreeGrafter"/>
</dbReference>
<feature type="domain" description="Radical SAM core" evidence="9">
    <location>
        <begin position="33"/>
        <end position="283"/>
    </location>
</feature>
<dbReference type="Gene3D" id="2.40.50.140">
    <property type="entry name" value="Nucleic acid-binding proteins"/>
    <property type="match status" value="1"/>
</dbReference>
<organism evidence="10 11">
    <name type="scientific">Geodia barretti</name>
    <name type="common">Barrett's horny sponge</name>
    <dbReference type="NCBI Taxonomy" id="519541"/>
    <lineage>
        <taxon>Eukaryota</taxon>
        <taxon>Metazoa</taxon>
        <taxon>Porifera</taxon>
        <taxon>Demospongiae</taxon>
        <taxon>Heteroscleromorpha</taxon>
        <taxon>Tetractinellida</taxon>
        <taxon>Astrophorina</taxon>
        <taxon>Geodiidae</taxon>
        <taxon>Geodia</taxon>
    </lineage>
</organism>
<keyword evidence="5" id="KW-0408">Iron</keyword>
<dbReference type="PROSITE" id="PS51918">
    <property type="entry name" value="RADICAL_SAM"/>
    <property type="match status" value="1"/>
</dbReference>
<dbReference type="Pfam" id="PF04055">
    <property type="entry name" value="Radical_SAM"/>
    <property type="match status" value="1"/>
</dbReference>
<reference evidence="10" key="1">
    <citation type="submission" date="2023-03" db="EMBL/GenBank/DDBJ databases">
        <authorList>
            <person name="Steffen K."/>
            <person name="Cardenas P."/>
        </authorList>
    </citation>
    <scope>NUCLEOTIDE SEQUENCE</scope>
</reference>
<keyword evidence="4" id="KW-0479">Metal-binding</keyword>
<dbReference type="Gene3D" id="3.80.30.20">
    <property type="entry name" value="tm_1862 like domain"/>
    <property type="match status" value="1"/>
</dbReference>
<dbReference type="FunFam" id="3.40.50.12160:FF:000003">
    <property type="entry name" value="CDK5 regulatory subunit-associated protein 1"/>
    <property type="match status" value="1"/>
</dbReference>
<evidence type="ECO:0000259" key="7">
    <source>
        <dbReference type="PROSITE" id="PS50926"/>
    </source>
</evidence>
<dbReference type="EMBL" id="CASHTH010000564">
    <property type="protein sequence ID" value="CAI8004497.1"/>
    <property type="molecule type" value="Genomic_DNA"/>
</dbReference>
<dbReference type="PANTHER" id="PTHR43020">
    <property type="entry name" value="CDK5 REGULATORY SUBUNIT-ASSOCIATED PROTEIN 1"/>
    <property type="match status" value="1"/>
</dbReference>
<protein>
    <submittedName>
        <fullName evidence="10">tRNA-2-methylthio-N(6)-dimethylallyladenosine synthase</fullName>
    </submittedName>
</protein>
<dbReference type="GO" id="GO:0051539">
    <property type="term" value="F:4 iron, 4 sulfur cluster binding"/>
    <property type="evidence" value="ECO:0007669"/>
    <property type="project" value="UniProtKB-KW"/>
</dbReference>
<dbReference type="GO" id="GO:0046872">
    <property type="term" value="F:metal ion binding"/>
    <property type="evidence" value="ECO:0007669"/>
    <property type="project" value="UniProtKB-KW"/>
</dbReference>
<keyword evidence="6" id="KW-0411">Iron-sulfur</keyword>
<feature type="domain" description="TRAM" evidence="7">
    <location>
        <begin position="286"/>
        <end position="357"/>
    </location>
</feature>
<comment type="cofactor">
    <cofactor evidence="1">
        <name>[4Fe-4S] cluster</name>
        <dbReference type="ChEBI" id="CHEBI:49883"/>
    </cofactor>
</comment>
<dbReference type="Pfam" id="PF01938">
    <property type="entry name" value="TRAM"/>
    <property type="match status" value="1"/>
</dbReference>
<dbReference type="InterPro" id="IPR002792">
    <property type="entry name" value="TRAM_dom"/>
</dbReference>
<dbReference type="FunFam" id="3.80.30.20:FF:000001">
    <property type="entry name" value="tRNA-2-methylthio-N(6)-dimethylallyladenosine synthase 2"/>
    <property type="match status" value="1"/>
</dbReference>
<evidence type="ECO:0000256" key="4">
    <source>
        <dbReference type="ARBA" id="ARBA00022723"/>
    </source>
</evidence>
<dbReference type="PANTHER" id="PTHR43020:SF2">
    <property type="entry name" value="MITOCHONDRIAL TRNA METHYLTHIOTRANSFERASE CDK5RAP1"/>
    <property type="match status" value="1"/>
</dbReference>
<evidence type="ECO:0000256" key="5">
    <source>
        <dbReference type="ARBA" id="ARBA00023004"/>
    </source>
</evidence>
<dbReference type="PROSITE" id="PS50926">
    <property type="entry name" value="TRAM"/>
    <property type="match status" value="1"/>
</dbReference>
<evidence type="ECO:0000313" key="10">
    <source>
        <dbReference type="EMBL" id="CAI8004497.1"/>
    </source>
</evidence>
<dbReference type="InterPro" id="IPR006638">
    <property type="entry name" value="Elp3/MiaA/NifB-like_rSAM"/>
</dbReference>